<dbReference type="KEGG" id="aaq:AOC05_15335"/>
<accession>A0A0M5M262</accession>
<dbReference type="PATRIC" id="fig|656366.3.peg.3312"/>
<dbReference type="RefSeq" id="WP_062008081.1">
    <property type="nucleotide sequence ID" value="NZ_CP012677.1"/>
</dbReference>
<evidence type="ECO:0000259" key="1">
    <source>
        <dbReference type="Pfam" id="PF16542"/>
    </source>
</evidence>
<keyword evidence="3" id="KW-1185">Reference proteome</keyword>
<sequence length="190" mass="20871">MCLDTGVVFGRKLTALRYPAREVVVVPAERVWFALMKPVAATKPTVQERAPGMLKVEDVMSRSGADPRWMPYLTPTMSPAGATKEVGYLEHPGEAYAAYRAEGVEHVICEEKHMGFLTVVVLTRDAEDYVAAYRRYSAPSNGLDSVQLAPFQTQASEGGEQTPEVIIPGTSRFWIDWEGLNRSGSAGHNP</sequence>
<organism evidence="2 3">
    <name type="scientific">Arthrobacter alpinus</name>
    <dbReference type="NCBI Taxonomy" id="656366"/>
    <lineage>
        <taxon>Bacteria</taxon>
        <taxon>Bacillati</taxon>
        <taxon>Actinomycetota</taxon>
        <taxon>Actinomycetes</taxon>
        <taxon>Micrococcales</taxon>
        <taxon>Micrococcaceae</taxon>
        <taxon>Arthrobacter</taxon>
    </lineage>
</organism>
<proteinExistence type="predicted"/>
<dbReference type="Gene3D" id="3.30.470.30">
    <property type="entry name" value="DNA ligase/mRNA capping enzyme"/>
    <property type="match status" value="1"/>
</dbReference>
<protein>
    <recommendedName>
        <fullName evidence="1">Polynucleotide kinase-phosphatase ligase domain-containing protein</fullName>
    </recommendedName>
</protein>
<dbReference type="Pfam" id="PF16542">
    <property type="entry name" value="PNKP_ligase"/>
    <property type="match status" value="1"/>
</dbReference>
<reference evidence="3" key="1">
    <citation type="submission" date="2015-09" db="EMBL/GenBank/DDBJ databases">
        <title>Complete genome of Arthrobacter alpinus strain R3.8.</title>
        <authorList>
            <person name="See-Too W.S."/>
            <person name="Chan K.G."/>
        </authorList>
    </citation>
    <scope>NUCLEOTIDE SEQUENCE [LARGE SCALE GENOMIC DNA]</scope>
    <source>
        <strain evidence="3">R3.8</strain>
    </source>
</reference>
<evidence type="ECO:0000313" key="3">
    <source>
        <dbReference type="Proteomes" id="UP000062833"/>
    </source>
</evidence>
<dbReference type="Proteomes" id="UP000062833">
    <property type="component" value="Chromosome"/>
</dbReference>
<dbReference type="AlphaFoldDB" id="A0A0M5M262"/>
<dbReference type="EMBL" id="CP012677">
    <property type="protein sequence ID" value="ALE93374.1"/>
    <property type="molecule type" value="Genomic_DNA"/>
</dbReference>
<dbReference type="OrthoDB" id="9807890at2"/>
<gene>
    <name evidence="2" type="ORF">AOC05_15335</name>
</gene>
<name>A0A0M5M262_9MICC</name>
<feature type="domain" description="Polynucleotide kinase-phosphatase ligase" evidence="1">
    <location>
        <begin position="58"/>
        <end position="127"/>
    </location>
</feature>
<evidence type="ECO:0000313" key="2">
    <source>
        <dbReference type="EMBL" id="ALE93374.1"/>
    </source>
</evidence>
<dbReference type="InterPro" id="IPR032380">
    <property type="entry name" value="PNKP_ligase_dom"/>
</dbReference>